<name>A0A561EMX5_9ACTN</name>
<dbReference type="Proteomes" id="UP000318416">
    <property type="component" value="Unassembled WGS sequence"/>
</dbReference>
<gene>
    <name evidence="1" type="ORF">FB465_1968</name>
</gene>
<comment type="caution">
    <text evidence="1">The sequence shown here is derived from an EMBL/GenBank/DDBJ whole genome shotgun (WGS) entry which is preliminary data.</text>
</comment>
<protein>
    <submittedName>
        <fullName evidence="1">Uncharacterized protein</fullName>
    </submittedName>
</protein>
<evidence type="ECO:0000313" key="1">
    <source>
        <dbReference type="EMBL" id="TWE16973.1"/>
    </source>
</evidence>
<sequence>MTPTLSNDPSPVRIVADGPTAHLEIDGRDLASQVQAYTLSHRAGQLPELALLLKPTASDEWAGLARVSIGEPPDPGPAAAAFLSAIDATELERAVLNRHDLMDGGPSEYTRALLVQLQEWAAGKWAALDEVG</sequence>
<dbReference type="EMBL" id="VIVR01000001">
    <property type="protein sequence ID" value="TWE16973.1"/>
    <property type="molecule type" value="Genomic_DNA"/>
</dbReference>
<dbReference type="RefSeq" id="WP_145789463.1">
    <property type="nucleotide sequence ID" value="NZ_BAAABR010000054.1"/>
</dbReference>
<proteinExistence type="predicted"/>
<organism evidence="1 2">
    <name type="scientific">Kitasatospora atroaurantiaca</name>
    <dbReference type="NCBI Taxonomy" id="285545"/>
    <lineage>
        <taxon>Bacteria</taxon>
        <taxon>Bacillati</taxon>
        <taxon>Actinomycetota</taxon>
        <taxon>Actinomycetes</taxon>
        <taxon>Kitasatosporales</taxon>
        <taxon>Streptomycetaceae</taxon>
        <taxon>Kitasatospora</taxon>
    </lineage>
</organism>
<reference evidence="1 2" key="1">
    <citation type="submission" date="2019-06" db="EMBL/GenBank/DDBJ databases">
        <title>Sequencing the genomes of 1000 actinobacteria strains.</title>
        <authorList>
            <person name="Klenk H.-P."/>
        </authorList>
    </citation>
    <scope>NUCLEOTIDE SEQUENCE [LARGE SCALE GENOMIC DNA]</scope>
    <source>
        <strain evidence="1 2">DSM 41649</strain>
    </source>
</reference>
<accession>A0A561EMX5</accession>
<dbReference type="OrthoDB" id="3871011at2"/>
<evidence type="ECO:0000313" key="2">
    <source>
        <dbReference type="Proteomes" id="UP000318416"/>
    </source>
</evidence>
<keyword evidence="2" id="KW-1185">Reference proteome</keyword>
<dbReference type="AlphaFoldDB" id="A0A561EMX5"/>